<keyword evidence="2" id="KW-1003">Cell membrane</keyword>
<comment type="subcellular location">
    <subcellularLocation>
        <location evidence="1">Cell membrane</location>
        <topology evidence="1">Multi-pass membrane protein</topology>
    </subcellularLocation>
</comment>
<keyword evidence="10" id="KW-1185">Reference proteome</keyword>
<evidence type="ECO:0000256" key="1">
    <source>
        <dbReference type="ARBA" id="ARBA00004651"/>
    </source>
</evidence>
<keyword evidence="4 6" id="KW-1133">Transmembrane helix</keyword>
<feature type="transmembrane region" description="Helical" evidence="6">
    <location>
        <begin position="21"/>
        <end position="41"/>
    </location>
</feature>
<evidence type="ECO:0000259" key="8">
    <source>
        <dbReference type="Pfam" id="PF12704"/>
    </source>
</evidence>
<dbReference type="Pfam" id="PF02687">
    <property type="entry name" value="FtsX"/>
    <property type="match status" value="2"/>
</dbReference>
<feature type="transmembrane region" description="Helical" evidence="6">
    <location>
        <begin position="382"/>
        <end position="405"/>
    </location>
</feature>
<feature type="domain" description="MacB-like periplasmic core" evidence="8">
    <location>
        <begin position="20"/>
        <end position="248"/>
    </location>
</feature>
<keyword evidence="5 6" id="KW-0472">Membrane</keyword>
<dbReference type="Proteomes" id="UP001262889">
    <property type="component" value="Unassembled WGS sequence"/>
</dbReference>
<dbReference type="RefSeq" id="WP_311536162.1">
    <property type="nucleotide sequence ID" value="NZ_JAVRHQ010000028.1"/>
</dbReference>
<dbReference type="InterPro" id="IPR003838">
    <property type="entry name" value="ABC3_permease_C"/>
</dbReference>
<name>A0ABU3CEX7_9FLAO</name>
<dbReference type="EMBL" id="JAVRHQ010000028">
    <property type="protein sequence ID" value="MDT0644545.1"/>
    <property type="molecule type" value="Genomic_DNA"/>
</dbReference>
<feature type="transmembrane region" description="Helical" evidence="6">
    <location>
        <begin position="335"/>
        <end position="362"/>
    </location>
</feature>
<reference evidence="9 10" key="1">
    <citation type="submission" date="2023-09" db="EMBL/GenBank/DDBJ databases">
        <authorList>
            <person name="Rey-Velasco X."/>
        </authorList>
    </citation>
    <scope>NUCLEOTIDE SEQUENCE [LARGE SCALE GENOMIC DNA]</scope>
    <source>
        <strain evidence="9 10">F363</strain>
    </source>
</reference>
<proteinExistence type="predicted"/>
<dbReference type="Pfam" id="PF12704">
    <property type="entry name" value="MacB_PCD"/>
    <property type="match status" value="1"/>
</dbReference>
<gene>
    <name evidence="9" type="ORF">RM553_17020</name>
</gene>
<dbReference type="InterPro" id="IPR050250">
    <property type="entry name" value="Macrolide_Exporter_MacB"/>
</dbReference>
<comment type="caution">
    <text evidence="9">The sequence shown here is derived from an EMBL/GenBank/DDBJ whole genome shotgun (WGS) entry which is preliminary data.</text>
</comment>
<feature type="transmembrane region" description="Helical" evidence="6">
    <location>
        <begin position="673"/>
        <end position="692"/>
    </location>
</feature>
<feature type="transmembrane region" description="Helical" evidence="6">
    <location>
        <begin position="725"/>
        <end position="742"/>
    </location>
</feature>
<evidence type="ECO:0000256" key="6">
    <source>
        <dbReference type="SAM" id="Phobius"/>
    </source>
</evidence>
<sequence length="796" mass="89109">MFKLYLKSAFRNLWNRKFYSFLNILGLAVGLATSIMLLMWVQNEWSFDKFHEQAENIYRINSHFKTETEENVWGTAPGPVKVYARDIPEIKKLVRINFASGVTISDKASERKFYNNKVAMADENFFDVFSFPFLYGNKEEAMADPYSVVLTRKTAEKIFKSDLEEIVGKQLISNGETFNIKGIIQDIPKNSTLQFDAVIPMSYYAAMFKAGGGNGQWKTIDTDVGNYTFSSFVELSNNASVSNAANKMSSKLKNAIGDNGDFNIFFSLQPLKDIHLISADGNSSSATQVNIIMLVVIMLLAIASINYINISTAQAIKRAKEVSVRKIIGANKHQLFLQFLLETTLLFAFAIILAMALIYLLMPVYNFIADNELAFSIFDSSVWKITGISFFATLIASSIYPALLLSSFKPIESLRGRIKSGVKSGTLRKGLVVLQFSMAIILLIATLFMSQQMEYMKNRDLGYSKENVVMVPLNSEARKHLDALKNTLNNNDAIENTAVTSVTDFSDIDGSTGDLDWPGKPKNSSIIITQVYAEKDFIPTMKIELLEGHNFFGTPADSSSFILNETAVRQMGLQKPYVGQEISFHSKKGKIIGVAKDFNFKHLREKVSPLILFSFWNIKNQLIVRTKAGQEDKAIAALASAFEKYPGEEPFSYSFIDDQFDTRYKADEQSETLFEVFAGIAIFISCLGLFGLSTYTAQTRKKEIGVRKVLGANVATIVSLLSKDFLKLVLIAIIIASPVAWWCMKEWLQGFAYRINLDWTFFLIAGFIAILIALFTVSFQAIKAAISNPAKSLRTE</sequence>
<feature type="domain" description="ABC3 transporter permease C-terminal" evidence="7">
    <location>
        <begin position="676"/>
        <end position="789"/>
    </location>
</feature>
<dbReference type="InterPro" id="IPR025857">
    <property type="entry name" value="MacB_PCD"/>
</dbReference>
<feature type="domain" description="ABC3 transporter permease C-terminal" evidence="7">
    <location>
        <begin position="294"/>
        <end position="404"/>
    </location>
</feature>
<evidence type="ECO:0000313" key="10">
    <source>
        <dbReference type="Proteomes" id="UP001262889"/>
    </source>
</evidence>
<feature type="transmembrane region" description="Helical" evidence="6">
    <location>
        <begin position="762"/>
        <end position="782"/>
    </location>
</feature>
<evidence type="ECO:0000256" key="3">
    <source>
        <dbReference type="ARBA" id="ARBA00022692"/>
    </source>
</evidence>
<evidence type="ECO:0000256" key="5">
    <source>
        <dbReference type="ARBA" id="ARBA00023136"/>
    </source>
</evidence>
<evidence type="ECO:0000259" key="7">
    <source>
        <dbReference type="Pfam" id="PF02687"/>
    </source>
</evidence>
<accession>A0ABU3CEX7</accession>
<dbReference type="PANTHER" id="PTHR30572">
    <property type="entry name" value="MEMBRANE COMPONENT OF TRANSPORTER-RELATED"/>
    <property type="match status" value="1"/>
</dbReference>
<evidence type="ECO:0000256" key="4">
    <source>
        <dbReference type="ARBA" id="ARBA00022989"/>
    </source>
</evidence>
<feature type="transmembrane region" description="Helical" evidence="6">
    <location>
        <begin position="291"/>
        <end position="310"/>
    </location>
</feature>
<dbReference type="PANTHER" id="PTHR30572:SF18">
    <property type="entry name" value="ABC-TYPE MACROLIDE FAMILY EXPORT SYSTEM PERMEASE COMPONENT 2"/>
    <property type="match status" value="1"/>
</dbReference>
<evidence type="ECO:0000313" key="9">
    <source>
        <dbReference type="EMBL" id="MDT0644545.1"/>
    </source>
</evidence>
<feature type="transmembrane region" description="Helical" evidence="6">
    <location>
        <begin position="426"/>
        <end position="449"/>
    </location>
</feature>
<protein>
    <submittedName>
        <fullName evidence="9">ABC transporter permease</fullName>
    </submittedName>
</protein>
<organism evidence="9 10">
    <name type="scientific">Autumnicola tepida</name>
    <dbReference type="NCBI Taxonomy" id="3075595"/>
    <lineage>
        <taxon>Bacteria</taxon>
        <taxon>Pseudomonadati</taxon>
        <taxon>Bacteroidota</taxon>
        <taxon>Flavobacteriia</taxon>
        <taxon>Flavobacteriales</taxon>
        <taxon>Flavobacteriaceae</taxon>
        <taxon>Autumnicola</taxon>
    </lineage>
</organism>
<evidence type="ECO:0000256" key="2">
    <source>
        <dbReference type="ARBA" id="ARBA00022475"/>
    </source>
</evidence>
<keyword evidence="3 6" id="KW-0812">Transmembrane</keyword>